<dbReference type="eggNOG" id="ENOG5032ZDS">
    <property type="taxonomic scope" value="Bacteria"/>
</dbReference>
<name>A0A017T3T2_9BACT</name>
<keyword evidence="2" id="KW-1185">Reference proteome</keyword>
<sequence length="144" mass="15283">MGLSEKLTDASKKSQVVDDCCRLIDEEVGDKGGLSGLAVKAAYAAVKGVKPGFIAHVVERLLPEFVGKLDPIWNEGVEKGKPADHLTANRGRVADALLSVTDAKAKNSSNGVVRGAYDKLRGSAKKHVEDAVPRLSRLLQKHAG</sequence>
<dbReference type="Proteomes" id="UP000019678">
    <property type="component" value="Unassembled WGS sequence"/>
</dbReference>
<dbReference type="EMBL" id="ASRX01000040">
    <property type="protein sequence ID" value="EYF03903.1"/>
    <property type="molecule type" value="Genomic_DNA"/>
</dbReference>
<comment type="caution">
    <text evidence="1">The sequence shown here is derived from an EMBL/GenBank/DDBJ whole genome shotgun (WGS) entry which is preliminary data.</text>
</comment>
<reference evidence="1 2" key="1">
    <citation type="submission" date="2013-05" db="EMBL/GenBank/DDBJ databases">
        <title>Genome assembly of Chondromyces apiculatus DSM 436.</title>
        <authorList>
            <person name="Sharma G."/>
            <person name="Khatri I."/>
            <person name="Kaur C."/>
            <person name="Mayilraj S."/>
            <person name="Subramanian S."/>
        </authorList>
    </citation>
    <scope>NUCLEOTIDE SEQUENCE [LARGE SCALE GENOMIC DNA]</scope>
    <source>
        <strain evidence="1 2">DSM 436</strain>
    </source>
</reference>
<dbReference type="STRING" id="1192034.CAP_5004"/>
<gene>
    <name evidence="1" type="ORF">CAP_5004</name>
</gene>
<organism evidence="1 2">
    <name type="scientific">Chondromyces apiculatus DSM 436</name>
    <dbReference type="NCBI Taxonomy" id="1192034"/>
    <lineage>
        <taxon>Bacteria</taxon>
        <taxon>Pseudomonadati</taxon>
        <taxon>Myxococcota</taxon>
        <taxon>Polyangia</taxon>
        <taxon>Polyangiales</taxon>
        <taxon>Polyangiaceae</taxon>
        <taxon>Chondromyces</taxon>
    </lineage>
</organism>
<proteinExistence type="predicted"/>
<protein>
    <submittedName>
        <fullName evidence="1">Uncharacterized protein</fullName>
    </submittedName>
</protein>
<evidence type="ECO:0000313" key="1">
    <source>
        <dbReference type="EMBL" id="EYF03903.1"/>
    </source>
</evidence>
<evidence type="ECO:0000313" key="2">
    <source>
        <dbReference type="Proteomes" id="UP000019678"/>
    </source>
</evidence>
<dbReference type="Pfam" id="PF21893">
    <property type="entry name" value="DUF6918"/>
    <property type="match status" value="1"/>
</dbReference>
<dbReference type="RefSeq" id="WP_044245012.1">
    <property type="nucleotide sequence ID" value="NZ_ASRX01000040.1"/>
</dbReference>
<accession>A0A017T3T2</accession>
<dbReference type="AlphaFoldDB" id="A0A017T3T2"/>
<dbReference type="InterPro" id="IPR054211">
    <property type="entry name" value="DUF6918"/>
</dbReference>
<dbReference type="OrthoDB" id="530636at2"/>